<evidence type="ECO:0000256" key="1">
    <source>
        <dbReference type="ARBA" id="ARBA00022729"/>
    </source>
</evidence>
<protein>
    <submittedName>
        <fullName evidence="4">FG-GAP repeat protein</fullName>
    </submittedName>
</protein>
<dbReference type="Gene3D" id="2.130.10.130">
    <property type="entry name" value="Integrin alpha, N-terminal"/>
    <property type="match status" value="7"/>
</dbReference>
<evidence type="ECO:0000313" key="4">
    <source>
        <dbReference type="EMBL" id="MBH8558496.1"/>
    </source>
</evidence>
<dbReference type="SUPFAM" id="SSF69318">
    <property type="entry name" value="Integrin alpha N-terminal domain"/>
    <property type="match status" value="4"/>
</dbReference>
<sequence>MQHQAAPVPADTSHRAMVGILADVRRRSFFFASGKGAGLTAGNYRQHLRATLDAGRYAVAADTAGQGGAAWQVDFALRGIGRDGTLALRPVATPTAPPALAEGHASYQQPGFAVDYDNTPTGLRQTYRLAARPAGSGPVQVALALTTHLHARPAGDTAVVFAVGSSPAPVLHYGSLRAWDATGRRLPATMHLAEQGTALALVVDDAGARYPLTIDPLASTAGTTLSGASAGDTFATSVALVGDLNGDGYADLAVGAPGYSGGAGAVYLYRGSSTGLATTAVTVLQGSGTDANGTSVAGAGDFNGDGYADLLAGAPGYASNAGVAFIYAGGPSFFTNPTANAAGIAGLPNSRGATSVAGVGDVNGDGYDDFAFGGPAYNVNVGSVFIVFGNASLSVNTNTATVGGGTNYRLGASLTGLGDTNGDGYADLAAGAPGTSAALIVQGANATDYPSFGRFYVQPSGGTTAGTSVAGPGDVNGDGYADILLGAPGAGTSGSVFLYLGGTSLSSSSSQAAVFSTAEPGENFGQAVCGTGDINGDGYADFAVGAPAYAANKGRVYVSLGKAVLSNISNVPPTYDGETAGDRFGSSLGGGDANGDGYADLLVGAPANSSSTGRVYAYYGSPAALLATPTATLTEPSPADGNAYGVRTASAGDVNGDGYDDVLVGAYLANGGKGRAYLYLGSSTGLATTPTVLDGPGSTNSYFGYSLVGAGDVNGDGYDDVLVSAFRANGGSGRAYLYLGSSAGLATTATTFSEPVSAPNNGFGSSVAGAGDVNGDGYADVLIGAYFSGSGQGRAYCYLGSSTGLATTPTTLSEPSAAAGNNFGNSLAGAGDVNGDGYADVLVGAQGPNDNSRQGRAYFYLGSRNGLVNTPSTALSEPSAVNGNNFGTSVASAGDVNGDGYSDVLVGAQGPNDGTRQGRAYFYPGNSAGLTATPTATLSEPSAVNGNYFGYSVSSAGDVNGDGYSDVLVGASGASSTNTGRAYYYLGSGTGLLTNPTTLSEPGAAAGTSFGLSVAGAGDVDGDGYSDVLTGASNPSGQGRAYLWRGNQAAARAGALRLYNANYTPISASNRSATQFGIGLTARNPAGRIQARVVWEVVRQGQAFSNASALPNSMAYSGRGAWTNLPASGTAPELRALVAKVGRTSKVRARLEYASSPLASGPTNGVGGPASRVRYGPWTYVAGQQLGLSTSAATPLPVVLTRFAATGPTGHGPAAVRLAWATASEQNSQAFEVERSTNGVAFATIGTVTAAGTSSTARAYELLDAKLPADAALLYYRLRQMDLDGTFSYSPVRTVALVGAATGVGLFPNPTTSGATLLGAQPGTAVTVYDALGRPVATATADASGTAALTLPVGLPAGVYLVRVGDKALKLTVE</sequence>
<reference evidence="4 5" key="1">
    <citation type="submission" date="2020-12" db="EMBL/GenBank/DDBJ databases">
        <title>Hymenobacter sp.</title>
        <authorList>
            <person name="Kim M.K."/>
        </authorList>
    </citation>
    <scope>NUCLEOTIDE SEQUENCE [LARGE SCALE GENOMIC DNA]</scope>
    <source>
        <strain evidence="4 5">BT442</strain>
    </source>
</reference>
<dbReference type="Pfam" id="PF13517">
    <property type="entry name" value="FG-GAP_3"/>
    <property type="match status" value="1"/>
</dbReference>
<dbReference type="PROSITE" id="PS51470">
    <property type="entry name" value="FG_GAP"/>
    <property type="match status" value="14"/>
</dbReference>
<dbReference type="EMBL" id="JAEDAE010000003">
    <property type="protein sequence ID" value="MBH8558496.1"/>
    <property type="molecule type" value="Genomic_DNA"/>
</dbReference>
<dbReference type="InterPro" id="IPR013519">
    <property type="entry name" value="Int_alpha_beta-p"/>
</dbReference>
<accession>A0ABS0Q757</accession>
<dbReference type="PANTHER" id="PTHR23220">
    <property type="entry name" value="INTEGRIN ALPHA"/>
    <property type="match status" value="1"/>
</dbReference>
<dbReference type="SMART" id="SM00191">
    <property type="entry name" value="Int_alpha"/>
    <property type="match status" value="14"/>
</dbReference>
<dbReference type="PRINTS" id="PR01185">
    <property type="entry name" value="INTEGRINA"/>
</dbReference>
<dbReference type="NCBIfam" id="TIGR04183">
    <property type="entry name" value="Por_Secre_tail"/>
    <property type="match status" value="1"/>
</dbReference>
<dbReference type="RefSeq" id="WP_198075456.1">
    <property type="nucleotide sequence ID" value="NZ_JAEDAE010000003.1"/>
</dbReference>
<keyword evidence="1" id="KW-0732">Signal</keyword>
<dbReference type="InterPro" id="IPR000413">
    <property type="entry name" value="Integrin_alpha"/>
</dbReference>
<keyword evidence="2" id="KW-0677">Repeat</keyword>
<dbReference type="Pfam" id="PF01839">
    <property type="entry name" value="FG-GAP"/>
    <property type="match status" value="11"/>
</dbReference>
<proteinExistence type="predicted"/>
<evidence type="ECO:0000313" key="5">
    <source>
        <dbReference type="Proteomes" id="UP000625631"/>
    </source>
</evidence>
<dbReference type="InterPro" id="IPR026444">
    <property type="entry name" value="Secre_tail"/>
</dbReference>
<gene>
    <name evidence="4" type="ORF">I7X13_10590</name>
</gene>
<dbReference type="PANTHER" id="PTHR23220:SF133">
    <property type="entry name" value="INTEGRIN ALPHA-PS2"/>
    <property type="match status" value="1"/>
</dbReference>
<evidence type="ECO:0000256" key="2">
    <source>
        <dbReference type="ARBA" id="ARBA00022737"/>
    </source>
</evidence>
<dbReference type="InterPro" id="IPR013517">
    <property type="entry name" value="FG-GAP"/>
</dbReference>
<keyword evidence="3" id="KW-0325">Glycoprotein</keyword>
<dbReference type="Proteomes" id="UP000625631">
    <property type="component" value="Unassembled WGS sequence"/>
</dbReference>
<dbReference type="InterPro" id="IPR028994">
    <property type="entry name" value="Integrin_alpha_N"/>
</dbReference>
<evidence type="ECO:0000256" key="3">
    <source>
        <dbReference type="ARBA" id="ARBA00023180"/>
    </source>
</evidence>
<keyword evidence="5" id="KW-1185">Reference proteome</keyword>
<organism evidence="4 5">
    <name type="scientific">Hymenobacter negativus</name>
    <dbReference type="NCBI Taxonomy" id="2795026"/>
    <lineage>
        <taxon>Bacteria</taxon>
        <taxon>Pseudomonadati</taxon>
        <taxon>Bacteroidota</taxon>
        <taxon>Cytophagia</taxon>
        <taxon>Cytophagales</taxon>
        <taxon>Hymenobacteraceae</taxon>
        <taxon>Hymenobacter</taxon>
    </lineage>
</organism>
<name>A0ABS0Q757_9BACT</name>
<comment type="caution">
    <text evidence="4">The sequence shown here is derived from an EMBL/GenBank/DDBJ whole genome shotgun (WGS) entry which is preliminary data.</text>
</comment>